<sequence length="82" mass="9199">MAASTISCNVTSNRLLVTDQLSKRQFLIDTCLDLCIFPFSFLSLRKRDPNFQVKAGHNSTVKPYSIMTLSLDLGLLRTFGDL</sequence>
<accession>A0A8X6L827</accession>
<evidence type="ECO:0000313" key="1">
    <source>
        <dbReference type="EMBL" id="GFQ99964.1"/>
    </source>
</evidence>
<comment type="caution">
    <text evidence="1">The sequence shown here is derived from an EMBL/GenBank/DDBJ whole genome shotgun (WGS) entry which is preliminary data.</text>
</comment>
<dbReference type="EMBL" id="BMAO01015188">
    <property type="protein sequence ID" value="GFQ99964.1"/>
    <property type="molecule type" value="Genomic_DNA"/>
</dbReference>
<gene>
    <name evidence="1" type="ORF">TNCT_9011</name>
</gene>
<reference evidence="1" key="1">
    <citation type="submission" date="2020-07" db="EMBL/GenBank/DDBJ databases">
        <title>Multicomponent nature underlies the extraordinary mechanical properties of spider dragline silk.</title>
        <authorList>
            <person name="Kono N."/>
            <person name="Nakamura H."/>
            <person name="Mori M."/>
            <person name="Yoshida Y."/>
            <person name="Ohtoshi R."/>
            <person name="Malay A.D."/>
            <person name="Moran D.A.P."/>
            <person name="Tomita M."/>
            <person name="Numata K."/>
            <person name="Arakawa K."/>
        </authorList>
    </citation>
    <scope>NUCLEOTIDE SEQUENCE</scope>
</reference>
<dbReference type="Proteomes" id="UP000887116">
    <property type="component" value="Unassembled WGS sequence"/>
</dbReference>
<dbReference type="AlphaFoldDB" id="A0A8X6L827"/>
<organism evidence="1 2">
    <name type="scientific">Trichonephila clavata</name>
    <name type="common">Joro spider</name>
    <name type="synonym">Nephila clavata</name>
    <dbReference type="NCBI Taxonomy" id="2740835"/>
    <lineage>
        <taxon>Eukaryota</taxon>
        <taxon>Metazoa</taxon>
        <taxon>Ecdysozoa</taxon>
        <taxon>Arthropoda</taxon>
        <taxon>Chelicerata</taxon>
        <taxon>Arachnida</taxon>
        <taxon>Araneae</taxon>
        <taxon>Araneomorphae</taxon>
        <taxon>Entelegynae</taxon>
        <taxon>Araneoidea</taxon>
        <taxon>Nephilidae</taxon>
        <taxon>Trichonephila</taxon>
    </lineage>
</organism>
<protein>
    <submittedName>
        <fullName evidence="1">Uncharacterized protein</fullName>
    </submittedName>
</protein>
<dbReference type="OrthoDB" id="6932368at2759"/>
<name>A0A8X6L827_TRICU</name>
<proteinExistence type="predicted"/>
<evidence type="ECO:0000313" key="2">
    <source>
        <dbReference type="Proteomes" id="UP000887116"/>
    </source>
</evidence>
<keyword evidence="2" id="KW-1185">Reference proteome</keyword>